<dbReference type="SUPFAM" id="SSF52540">
    <property type="entry name" value="P-loop containing nucleoside triphosphate hydrolases"/>
    <property type="match status" value="2"/>
</dbReference>
<dbReference type="eggNOG" id="COG1129">
    <property type="taxonomic scope" value="Bacteria"/>
</dbReference>
<dbReference type="KEGG" id="fgi:OP10G_1281"/>
<dbReference type="EMBL" id="CP007139">
    <property type="protein sequence ID" value="AIE84649.1"/>
    <property type="molecule type" value="Genomic_DNA"/>
</dbReference>
<protein>
    <submittedName>
        <fullName evidence="6">ABC transporter-related protein</fullName>
    </submittedName>
</protein>
<dbReference type="PANTHER" id="PTHR43790:SF9">
    <property type="entry name" value="GALACTOFURANOSE TRANSPORTER ATP-BINDING PROTEIN YTFR"/>
    <property type="match status" value="1"/>
</dbReference>
<dbReference type="PROSITE" id="PS00211">
    <property type="entry name" value="ABC_TRANSPORTER_1"/>
    <property type="match status" value="1"/>
</dbReference>
<dbReference type="InterPro" id="IPR003593">
    <property type="entry name" value="AAA+_ATPase"/>
</dbReference>
<evidence type="ECO:0000259" key="5">
    <source>
        <dbReference type="PROSITE" id="PS50893"/>
    </source>
</evidence>
<dbReference type="GO" id="GO:0005524">
    <property type="term" value="F:ATP binding"/>
    <property type="evidence" value="ECO:0007669"/>
    <property type="project" value="UniProtKB-KW"/>
</dbReference>
<dbReference type="CDD" id="cd03215">
    <property type="entry name" value="ABC_Carb_Monos_II"/>
    <property type="match status" value="1"/>
</dbReference>
<evidence type="ECO:0000256" key="1">
    <source>
        <dbReference type="ARBA" id="ARBA00022448"/>
    </source>
</evidence>
<evidence type="ECO:0000256" key="4">
    <source>
        <dbReference type="ARBA" id="ARBA00022840"/>
    </source>
</evidence>
<reference evidence="6 7" key="1">
    <citation type="journal article" date="2014" name="PLoS ONE">
        <title>The first complete genome sequence of the class fimbriimonadia in the phylum armatimonadetes.</title>
        <authorList>
            <person name="Hu Z.Y."/>
            <person name="Wang Y.Z."/>
            <person name="Im W.T."/>
            <person name="Wang S.Y."/>
            <person name="Zhao G.P."/>
            <person name="Zheng H.J."/>
            <person name="Quan Z.X."/>
        </authorList>
    </citation>
    <scope>NUCLEOTIDE SEQUENCE [LARGE SCALE GENOMIC DNA]</scope>
    <source>
        <strain evidence="6">Gsoil 348</strain>
    </source>
</reference>
<dbReference type="SMART" id="SM00382">
    <property type="entry name" value="AAA"/>
    <property type="match status" value="2"/>
</dbReference>
<dbReference type="AlphaFoldDB" id="A0A068NSR1"/>
<evidence type="ECO:0000313" key="6">
    <source>
        <dbReference type="EMBL" id="AIE84649.1"/>
    </source>
</evidence>
<dbReference type="PROSITE" id="PS50893">
    <property type="entry name" value="ABC_TRANSPORTER_2"/>
    <property type="match status" value="2"/>
</dbReference>
<dbReference type="InterPro" id="IPR017871">
    <property type="entry name" value="ABC_transporter-like_CS"/>
</dbReference>
<feature type="domain" description="ABC transporter" evidence="5">
    <location>
        <begin position="251"/>
        <end position="502"/>
    </location>
</feature>
<keyword evidence="7" id="KW-1185">Reference proteome</keyword>
<dbReference type="HOGENOM" id="CLU_000604_92_3_0"/>
<gene>
    <name evidence="6" type="ORF">OP10G_1281</name>
</gene>
<dbReference type="OrthoDB" id="9771863at2"/>
<dbReference type="Proteomes" id="UP000027982">
    <property type="component" value="Chromosome"/>
</dbReference>
<proteinExistence type="predicted"/>
<dbReference type="RefSeq" id="WP_025226729.1">
    <property type="nucleotide sequence ID" value="NZ_CP007139.1"/>
</dbReference>
<sequence length="502" mass="54598">MSQPTEETLLEMRSISKAFGSFRALDNVDFHLRTGEIHALLGENGAGKSTLIKVMTGVLPPDSGEIRLSGQAIRPRSPLDAQALGIASVYQEVNLLPNLSVAENVMFGRMPQSWRGIDWKKLNRQAEEALAVLNLEIDVRMPLGSYSIAIQQLVAIARAISTNVRVLVLDEPTSSLDEAEVEGLFVVLRRLQGRGIGIVFITHFLDQVDAVADRITVLRNGKLVGEYPSSSLSRVELVSKMIGKELGAFAAEQQSVVHATEGAPLLQAEGLRKKRVGPVDLAIRAGETVGLAGLLGSGRTETARMLFGLDRPDGGALRYEGADVHFRAPRAAMRKGLGYLPEDRKLEAIIPSLSIRENVALALQAKRGWLRRMSQEEQRALAEKYRQALGIATDSIEKPIGQLSGGNQQKVILARWLATEPNLLILDEPTRGIDVGAREEIERLIASLCRDGMGMLMISSEIDELLRCADRLVVLHEGRQVGELPSSATDEQVMHLIAGGGA</sequence>
<dbReference type="InterPro" id="IPR050107">
    <property type="entry name" value="ABC_carbohydrate_import_ATPase"/>
</dbReference>
<feature type="domain" description="ABC transporter" evidence="5">
    <location>
        <begin position="10"/>
        <end position="245"/>
    </location>
</feature>
<dbReference type="CDD" id="cd03216">
    <property type="entry name" value="ABC_Carb_Monos_I"/>
    <property type="match status" value="1"/>
</dbReference>
<organism evidence="6 7">
    <name type="scientific">Fimbriimonas ginsengisoli Gsoil 348</name>
    <dbReference type="NCBI Taxonomy" id="661478"/>
    <lineage>
        <taxon>Bacteria</taxon>
        <taxon>Bacillati</taxon>
        <taxon>Armatimonadota</taxon>
        <taxon>Fimbriimonadia</taxon>
        <taxon>Fimbriimonadales</taxon>
        <taxon>Fimbriimonadaceae</taxon>
        <taxon>Fimbriimonas</taxon>
    </lineage>
</organism>
<accession>A0A068NSR1</accession>
<keyword evidence="2" id="KW-0677">Repeat</keyword>
<dbReference type="InterPro" id="IPR027417">
    <property type="entry name" value="P-loop_NTPase"/>
</dbReference>
<dbReference type="Gene3D" id="3.40.50.300">
    <property type="entry name" value="P-loop containing nucleotide triphosphate hydrolases"/>
    <property type="match status" value="2"/>
</dbReference>
<dbReference type="Pfam" id="PF00005">
    <property type="entry name" value="ABC_tran"/>
    <property type="match status" value="2"/>
</dbReference>
<dbReference type="GO" id="GO:0016887">
    <property type="term" value="F:ATP hydrolysis activity"/>
    <property type="evidence" value="ECO:0007669"/>
    <property type="project" value="InterPro"/>
</dbReference>
<evidence type="ECO:0000313" key="7">
    <source>
        <dbReference type="Proteomes" id="UP000027982"/>
    </source>
</evidence>
<dbReference type="STRING" id="661478.OP10G_1281"/>
<keyword evidence="4" id="KW-0067">ATP-binding</keyword>
<keyword evidence="1" id="KW-0813">Transport</keyword>
<dbReference type="InterPro" id="IPR003439">
    <property type="entry name" value="ABC_transporter-like_ATP-bd"/>
</dbReference>
<keyword evidence="3" id="KW-0547">Nucleotide-binding</keyword>
<name>A0A068NSR1_FIMGI</name>
<evidence type="ECO:0000256" key="2">
    <source>
        <dbReference type="ARBA" id="ARBA00022737"/>
    </source>
</evidence>
<evidence type="ECO:0000256" key="3">
    <source>
        <dbReference type="ARBA" id="ARBA00022741"/>
    </source>
</evidence>
<dbReference type="PANTHER" id="PTHR43790">
    <property type="entry name" value="CARBOHYDRATE TRANSPORT ATP-BINDING PROTEIN MG119-RELATED"/>
    <property type="match status" value="1"/>
</dbReference>